<keyword evidence="2" id="KW-0560">Oxidoreductase</keyword>
<feature type="compositionally biased region" description="Basic residues" evidence="1">
    <location>
        <begin position="101"/>
        <end position="111"/>
    </location>
</feature>
<sequence length="125" mass="14383">RRDPDREPLRRHPLRRGVDAPGLDGHASFGILRRTGHTRSLRARPRKRPGYSRTGHGQPLRHHPLRGDDVPPRPGTPGCRRGHRAGRLSRPGGWFQDAGPRRRAEHRRSYTGRRQVDGSRRRSHM</sequence>
<dbReference type="GO" id="GO:0003862">
    <property type="term" value="F:3-isopropylmalate dehydrogenase activity"/>
    <property type="evidence" value="ECO:0007669"/>
    <property type="project" value="UniProtKB-EC"/>
</dbReference>
<dbReference type="EMBL" id="CADCVB010000102">
    <property type="protein sequence ID" value="CAA9428903.1"/>
    <property type="molecule type" value="Genomic_DNA"/>
</dbReference>
<gene>
    <name evidence="2" type="ORF">AVDCRST_MAG78-1546</name>
</gene>
<feature type="non-terminal residue" evidence="2">
    <location>
        <position position="125"/>
    </location>
</feature>
<dbReference type="AlphaFoldDB" id="A0A6J4PY13"/>
<feature type="compositionally biased region" description="Basic and acidic residues" evidence="1">
    <location>
        <begin position="114"/>
        <end position="125"/>
    </location>
</feature>
<feature type="region of interest" description="Disordered" evidence="1">
    <location>
        <begin position="1"/>
        <end position="125"/>
    </location>
</feature>
<evidence type="ECO:0000313" key="2">
    <source>
        <dbReference type="EMBL" id="CAA9428903.1"/>
    </source>
</evidence>
<proteinExistence type="predicted"/>
<feature type="non-terminal residue" evidence="2">
    <location>
        <position position="1"/>
    </location>
</feature>
<dbReference type="EC" id="1.1.1.85" evidence="2"/>
<accession>A0A6J4PY13</accession>
<evidence type="ECO:0000256" key="1">
    <source>
        <dbReference type="SAM" id="MobiDB-lite"/>
    </source>
</evidence>
<feature type="compositionally biased region" description="Basic residues" evidence="1">
    <location>
        <begin position="34"/>
        <end position="50"/>
    </location>
</feature>
<protein>
    <submittedName>
        <fullName evidence="2">3-isopropylmalate dehydrogenase</fullName>
        <ecNumber evidence="2">1.1.1.85</ecNumber>
    </submittedName>
</protein>
<name>A0A6J4PY13_9ACTN</name>
<feature type="compositionally biased region" description="Basic and acidic residues" evidence="1">
    <location>
        <begin position="1"/>
        <end position="10"/>
    </location>
</feature>
<organism evidence="2">
    <name type="scientific">uncultured Rubrobacteraceae bacterium</name>
    <dbReference type="NCBI Taxonomy" id="349277"/>
    <lineage>
        <taxon>Bacteria</taxon>
        <taxon>Bacillati</taxon>
        <taxon>Actinomycetota</taxon>
        <taxon>Rubrobacteria</taxon>
        <taxon>Rubrobacterales</taxon>
        <taxon>Rubrobacteraceae</taxon>
        <taxon>environmental samples</taxon>
    </lineage>
</organism>
<reference evidence="2" key="1">
    <citation type="submission" date="2020-02" db="EMBL/GenBank/DDBJ databases">
        <authorList>
            <person name="Meier V. D."/>
        </authorList>
    </citation>
    <scope>NUCLEOTIDE SEQUENCE</scope>
    <source>
        <strain evidence="2">AVDCRST_MAG78</strain>
    </source>
</reference>